<dbReference type="EMBL" id="BFAD01000002">
    <property type="protein sequence ID" value="GBE80267.1"/>
    <property type="molecule type" value="Genomic_DNA"/>
</dbReference>
<accession>A0A401GDM7</accession>
<dbReference type="InParanoid" id="A0A401GDM7"/>
<name>A0A401GDM7_9APHY</name>
<gene>
    <name evidence="2" type="ORF">SCP_0214840</name>
</gene>
<dbReference type="GeneID" id="38777184"/>
<comment type="caution">
    <text evidence="2">The sequence shown here is derived from an EMBL/GenBank/DDBJ whole genome shotgun (WGS) entry which is preliminary data.</text>
</comment>
<dbReference type="AlphaFoldDB" id="A0A401GDM7"/>
<dbReference type="Proteomes" id="UP000287166">
    <property type="component" value="Unassembled WGS sequence"/>
</dbReference>
<dbReference type="RefSeq" id="XP_027611180.1">
    <property type="nucleotide sequence ID" value="XM_027755379.1"/>
</dbReference>
<organism evidence="2 3">
    <name type="scientific">Sparassis crispa</name>
    <dbReference type="NCBI Taxonomy" id="139825"/>
    <lineage>
        <taxon>Eukaryota</taxon>
        <taxon>Fungi</taxon>
        <taxon>Dikarya</taxon>
        <taxon>Basidiomycota</taxon>
        <taxon>Agaricomycotina</taxon>
        <taxon>Agaricomycetes</taxon>
        <taxon>Polyporales</taxon>
        <taxon>Sparassidaceae</taxon>
        <taxon>Sparassis</taxon>
    </lineage>
</organism>
<protein>
    <submittedName>
        <fullName evidence="2">Uncharacterized protein</fullName>
    </submittedName>
</protein>
<evidence type="ECO:0000256" key="1">
    <source>
        <dbReference type="SAM" id="MobiDB-lite"/>
    </source>
</evidence>
<proteinExistence type="predicted"/>
<feature type="region of interest" description="Disordered" evidence="1">
    <location>
        <begin position="1"/>
        <end position="62"/>
    </location>
</feature>
<evidence type="ECO:0000313" key="2">
    <source>
        <dbReference type="EMBL" id="GBE80267.1"/>
    </source>
</evidence>
<sequence length="62" mass="6642">MDLHESEGRPTRTHEELGGRKHTPNLACSLADVNAANPVPATPSESAPKWPLNTVDDLVGLQ</sequence>
<feature type="compositionally biased region" description="Basic and acidic residues" evidence="1">
    <location>
        <begin position="1"/>
        <end position="19"/>
    </location>
</feature>
<evidence type="ECO:0000313" key="3">
    <source>
        <dbReference type="Proteomes" id="UP000287166"/>
    </source>
</evidence>
<keyword evidence="3" id="KW-1185">Reference proteome</keyword>
<reference evidence="2 3" key="1">
    <citation type="journal article" date="2018" name="Sci. Rep.">
        <title>Genome sequence of the cauliflower mushroom Sparassis crispa (Hanabiratake) and its association with beneficial usage.</title>
        <authorList>
            <person name="Kiyama R."/>
            <person name="Furutani Y."/>
            <person name="Kawaguchi K."/>
            <person name="Nakanishi T."/>
        </authorList>
    </citation>
    <scope>NUCLEOTIDE SEQUENCE [LARGE SCALE GENOMIC DNA]</scope>
</reference>